<reference evidence="2 3" key="1">
    <citation type="journal article" date="2012" name="J. Bacteriol.">
        <title>Genome Sequence of "Candidatus Mycoplasma haemolamae" Strain Purdue, a Red Blood Cell Pathogen of Alpacas (Vicugna pacos) and Llamas (Lama glama).</title>
        <authorList>
            <person name="Guimaraes A.M."/>
            <person name="Toth B."/>
            <person name="Santos A.P."/>
            <person name="do Nascimento N.C."/>
            <person name="Kritchevsky J.E."/>
            <person name="Messick J.B."/>
        </authorList>
    </citation>
    <scope>NUCLEOTIDE SEQUENCE [LARGE SCALE GENOMIC DNA]</scope>
    <source>
        <strain evidence="2 3">Purdue</strain>
    </source>
</reference>
<feature type="chain" id="PRO_5003708332" description="Lipoprotein" evidence="1">
    <location>
        <begin position="25"/>
        <end position="144"/>
    </location>
</feature>
<evidence type="ECO:0000256" key="1">
    <source>
        <dbReference type="SAM" id="SignalP"/>
    </source>
</evidence>
<gene>
    <name evidence="2" type="ordered locus">MHLP_02955</name>
</gene>
<dbReference type="Proteomes" id="UP000006502">
    <property type="component" value="Chromosome"/>
</dbReference>
<sequence>MKTLGKVGIAVLSLGGGSSLVATAVATDVFEPSGTYFSLALKDSGEHKLFCVDKGSDSFAYLEMTLGRENEVVIKCDYGSLKTKNKQEILTKGLRVASYNSLACNYYQGEEGVIRYECSDFDTSHKKLSFRDPEKSSVRLKWSR</sequence>
<keyword evidence="1" id="KW-0732">Signal</keyword>
<evidence type="ECO:0000313" key="3">
    <source>
        <dbReference type="Proteomes" id="UP000006502"/>
    </source>
</evidence>
<reference evidence="3" key="2">
    <citation type="submission" date="2012-07" db="EMBL/GenBank/DDBJ databases">
        <title>Complete genome sequence of 'Candidatus Mycoplasma haemolamae'.</title>
        <authorList>
            <person name="Guimaraes A.M.S."/>
            <person name="Toth B."/>
            <person name="Santos A.P."/>
            <person name="Nascimento N.C."/>
            <person name="Sojka J.E."/>
            <person name="Messick J.B."/>
        </authorList>
    </citation>
    <scope>NUCLEOTIDE SEQUENCE [LARGE SCALE GENOMIC DNA]</scope>
    <source>
        <strain evidence="3">Purdue</strain>
    </source>
</reference>
<protein>
    <recommendedName>
        <fullName evidence="4">Lipoprotein</fullName>
    </recommendedName>
</protein>
<dbReference type="KEGG" id="mhl:MHLP_02955"/>
<organism evidence="2 3">
    <name type="scientific">Mycoplasma haematolamae (strain Purdue)</name>
    <dbReference type="NCBI Taxonomy" id="1212765"/>
    <lineage>
        <taxon>Bacteria</taxon>
        <taxon>Bacillati</taxon>
        <taxon>Mycoplasmatota</taxon>
        <taxon>Mollicutes</taxon>
        <taxon>Mycoplasmataceae</taxon>
        <taxon>Mycoplasma</taxon>
    </lineage>
</organism>
<accession>I7CG14</accession>
<proteinExistence type="predicted"/>
<dbReference type="EMBL" id="CP003731">
    <property type="protein sequence ID" value="AFO52171.1"/>
    <property type="molecule type" value="Genomic_DNA"/>
</dbReference>
<feature type="signal peptide" evidence="1">
    <location>
        <begin position="1"/>
        <end position="24"/>
    </location>
</feature>
<evidence type="ECO:0008006" key="4">
    <source>
        <dbReference type="Google" id="ProtNLM"/>
    </source>
</evidence>
<dbReference type="PATRIC" id="fig|1212765.3.peg.667"/>
<dbReference type="AlphaFoldDB" id="I7CG14"/>
<evidence type="ECO:0000313" key="2">
    <source>
        <dbReference type="EMBL" id="AFO52171.1"/>
    </source>
</evidence>
<dbReference type="STRING" id="1212765.MHLP_02955"/>
<name>I7CG14_MYCHA</name>
<dbReference type="HOGENOM" id="CLU_1794363_0_0_14"/>
<keyword evidence="3" id="KW-1185">Reference proteome</keyword>